<comment type="similarity">
    <text evidence="5">Belongs to the NtaA/SnaA/DszA monooxygenase family.</text>
</comment>
<dbReference type="PANTHER" id="PTHR30011">
    <property type="entry name" value="ALKANESULFONATE MONOOXYGENASE-RELATED"/>
    <property type="match status" value="1"/>
</dbReference>
<reference evidence="7 8" key="1">
    <citation type="submission" date="2024-06" db="EMBL/GenBank/DDBJ databases">
        <title>The Natural Products Discovery Center: Release of the First 8490 Sequenced Strains for Exploring Actinobacteria Biosynthetic Diversity.</title>
        <authorList>
            <person name="Kalkreuter E."/>
            <person name="Kautsar S.A."/>
            <person name="Yang D."/>
            <person name="Bader C.D."/>
            <person name="Teijaro C.N."/>
            <person name="Fluegel L."/>
            <person name="Davis C.M."/>
            <person name="Simpson J.R."/>
            <person name="Lauterbach L."/>
            <person name="Steele A.D."/>
            <person name="Gui C."/>
            <person name="Meng S."/>
            <person name="Li G."/>
            <person name="Viehrig K."/>
            <person name="Ye F."/>
            <person name="Su P."/>
            <person name="Kiefer A.F."/>
            <person name="Nichols A."/>
            <person name="Cepeda A.J."/>
            <person name="Yan W."/>
            <person name="Fan B."/>
            <person name="Jiang Y."/>
            <person name="Adhikari A."/>
            <person name="Zheng C.-J."/>
            <person name="Schuster L."/>
            <person name="Cowan T.M."/>
            <person name="Smanski M.J."/>
            <person name="Chevrette M.G."/>
            <person name="De Carvalho L.P.S."/>
            <person name="Shen B."/>
        </authorList>
    </citation>
    <scope>NUCLEOTIDE SEQUENCE [LARGE SCALE GENOMIC DNA]</scope>
    <source>
        <strain evidence="7 8">NPDC000837</strain>
    </source>
</reference>
<name>A0ABV1V7Q6_9ACTN</name>
<feature type="domain" description="Luciferase-like" evidence="6">
    <location>
        <begin position="27"/>
        <end position="265"/>
    </location>
</feature>
<keyword evidence="4" id="KW-0503">Monooxygenase</keyword>
<organism evidence="7 8">
    <name type="scientific">Streptomyces xantholiticus</name>
    <dbReference type="NCBI Taxonomy" id="68285"/>
    <lineage>
        <taxon>Bacteria</taxon>
        <taxon>Bacillati</taxon>
        <taxon>Actinomycetota</taxon>
        <taxon>Actinomycetes</taxon>
        <taxon>Kitasatosporales</taxon>
        <taxon>Streptomycetaceae</taxon>
        <taxon>Streptomyces</taxon>
    </lineage>
</organism>
<keyword evidence="2" id="KW-0288">FMN</keyword>
<evidence type="ECO:0000256" key="5">
    <source>
        <dbReference type="ARBA" id="ARBA00033748"/>
    </source>
</evidence>
<keyword evidence="3" id="KW-0560">Oxidoreductase</keyword>
<protein>
    <submittedName>
        <fullName evidence="7">LLM class flavin-dependent oxidoreductase</fullName>
    </submittedName>
</protein>
<dbReference type="RefSeq" id="WP_351979394.1">
    <property type="nucleotide sequence ID" value="NZ_JBEPBX010000069.1"/>
</dbReference>
<evidence type="ECO:0000256" key="3">
    <source>
        <dbReference type="ARBA" id="ARBA00023002"/>
    </source>
</evidence>
<dbReference type="InterPro" id="IPR011251">
    <property type="entry name" value="Luciferase-like_dom"/>
</dbReference>
<dbReference type="Proteomes" id="UP001445472">
    <property type="component" value="Unassembled WGS sequence"/>
</dbReference>
<dbReference type="EMBL" id="JBEPBX010000069">
    <property type="protein sequence ID" value="MER6618577.1"/>
    <property type="molecule type" value="Genomic_DNA"/>
</dbReference>
<gene>
    <name evidence="7" type="ORF">ABT276_35880</name>
</gene>
<accession>A0ABV1V7Q6</accession>
<comment type="caution">
    <text evidence="7">The sequence shown here is derived from an EMBL/GenBank/DDBJ whole genome shotgun (WGS) entry which is preliminary data.</text>
</comment>
<dbReference type="InterPro" id="IPR036661">
    <property type="entry name" value="Luciferase-like_sf"/>
</dbReference>
<evidence type="ECO:0000259" key="6">
    <source>
        <dbReference type="Pfam" id="PF00296"/>
    </source>
</evidence>
<evidence type="ECO:0000256" key="1">
    <source>
        <dbReference type="ARBA" id="ARBA00022630"/>
    </source>
</evidence>
<sequence length="345" mass="36260">MSRRGGHITLFTQLLTAPETTCGDSQGADAGAFARVLDRARAAEAAGIDALLLHDRQSASHDPAGDPYFEAGTLAAALAVRTRTVGLVAAVSTEYALPYHVARTLATIDHITLGRAGWQPITAADPHASANYSRSGTESAAARHARASEFVTVLTGLWDSFDDDAFRRDRESGVYFTPEKLHTLDHKGECFDVAGPLNIARPPQGHPLLVHRAADGDDFAFAARAADVVLLPARNGQDPVRIRESVRDQVRAAGRDPDDVAVLLDWPVDGSAGAAGRLRELFDAGAADGFTLLAPDGAAGMAHEAVIALAAAVRADGPGELAAQGGATLRDRLSLPRPTGRYQTV</sequence>
<evidence type="ECO:0000313" key="7">
    <source>
        <dbReference type="EMBL" id="MER6618577.1"/>
    </source>
</evidence>
<dbReference type="Pfam" id="PF00296">
    <property type="entry name" value="Bac_luciferase"/>
    <property type="match status" value="1"/>
</dbReference>
<dbReference type="PANTHER" id="PTHR30011:SF16">
    <property type="entry name" value="C2H2 FINGER DOMAIN TRANSCRIPTION FACTOR (EUROFUNG)-RELATED"/>
    <property type="match status" value="1"/>
</dbReference>
<dbReference type="Gene3D" id="3.20.20.30">
    <property type="entry name" value="Luciferase-like domain"/>
    <property type="match status" value="1"/>
</dbReference>
<evidence type="ECO:0000256" key="2">
    <source>
        <dbReference type="ARBA" id="ARBA00022643"/>
    </source>
</evidence>
<evidence type="ECO:0000256" key="4">
    <source>
        <dbReference type="ARBA" id="ARBA00023033"/>
    </source>
</evidence>
<keyword evidence="1" id="KW-0285">Flavoprotein</keyword>
<evidence type="ECO:0000313" key="8">
    <source>
        <dbReference type="Proteomes" id="UP001445472"/>
    </source>
</evidence>
<proteinExistence type="inferred from homology"/>
<dbReference type="InterPro" id="IPR051260">
    <property type="entry name" value="Diverse_substr_monoxygenases"/>
</dbReference>
<dbReference type="SUPFAM" id="SSF51679">
    <property type="entry name" value="Bacterial luciferase-like"/>
    <property type="match status" value="1"/>
</dbReference>
<dbReference type="InterPro" id="IPR016215">
    <property type="entry name" value="NTA_MOA"/>
</dbReference>
<keyword evidence="8" id="KW-1185">Reference proteome</keyword>
<dbReference type="PIRSF" id="PIRSF000337">
    <property type="entry name" value="NTA_MOA"/>
    <property type="match status" value="1"/>
</dbReference>